<dbReference type="KEGG" id="asip:AQUSIP_23970"/>
<dbReference type="InterPro" id="IPR045584">
    <property type="entry name" value="Pilin-like"/>
</dbReference>
<feature type="transmembrane region" description="Helical" evidence="4">
    <location>
        <begin position="12"/>
        <end position="35"/>
    </location>
</feature>
<dbReference type="Proteomes" id="UP000324194">
    <property type="component" value="Chromosome 2"/>
</dbReference>
<dbReference type="PANTHER" id="PTHR30093:SF34">
    <property type="entry name" value="PREPILIN PEPTIDASE-DEPENDENT PROTEIN D"/>
    <property type="match status" value="1"/>
</dbReference>
<sequence>MRQCRHDTAGFTLIELLIVVAIIGILAAVAVPTYLSYTKKAYFSEVVQATAPYKLAVESCYQAQGGGGAVANCGNGSNGVPAAPAATGNVASVVTTGAGVITATGQNKAGTDTYILTPAPTNGVLIWTTSGTCLAAGTCN</sequence>
<keyword evidence="2" id="KW-0488">Methylation</keyword>
<protein>
    <submittedName>
        <fullName evidence="5">Fimbrial protein</fullName>
    </submittedName>
</protein>
<dbReference type="InterPro" id="IPR001082">
    <property type="entry name" value="Pilin"/>
</dbReference>
<organism evidence="5 6">
    <name type="scientific">Aquicella siphonis</name>
    <dbReference type="NCBI Taxonomy" id="254247"/>
    <lineage>
        <taxon>Bacteria</taxon>
        <taxon>Pseudomonadati</taxon>
        <taxon>Pseudomonadota</taxon>
        <taxon>Gammaproteobacteria</taxon>
        <taxon>Legionellales</taxon>
        <taxon>Coxiellaceae</taxon>
        <taxon>Aquicella</taxon>
    </lineage>
</organism>
<keyword evidence="4" id="KW-0812">Transmembrane</keyword>
<dbReference type="SUPFAM" id="SSF54523">
    <property type="entry name" value="Pili subunits"/>
    <property type="match status" value="1"/>
</dbReference>
<evidence type="ECO:0000256" key="2">
    <source>
        <dbReference type="ARBA" id="ARBA00022481"/>
    </source>
</evidence>
<gene>
    <name evidence="5" type="primary">pilE_2</name>
    <name evidence="5" type="ORF">AQUSIP_23970</name>
</gene>
<keyword evidence="4" id="KW-1133">Transmembrane helix</keyword>
<evidence type="ECO:0000256" key="4">
    <source>
        <dbReference type="SAM" id="Phobius"/>
    </source>
</evidence>
<dbReference type="EMBL" id="LR699120">
    <property type="protein sequence ID" value="VVC77070.1"/>
    <property type="molecule type" value="Genomic_DNA"/>
</dbReference>
<reference evidence="5 6" key="1">
    <citation type="submission" date="2019-08" db="EMBL/GenBank/DDBJ databases">
        <authorList>
            <person name="Guy L."/>
        </authorList>
    </citation>
    <scope>NUCLEOTIDE SEQUENCE [LARGE SCALE GENOMIC DNA]</scope>
    <source>
        <strain evidence="5 6">SGT-108</strain>
    </source>
</reference>
<evidence type="ECO:0000256" key="1">
    <source>
        <dbReference type="ARBA" id="ARBA00005233"/>
    </source>
</evidence>
<accession>A0A5E4PJ78</accession>
<dbReference type="Gene3D" id="3.30.700.10">
    <property type="entry name" value="Glycoprotein, Type 4 Pilin"/>
    <property type="match status" value="1"/>
</dbReference>
<dbReference type="Pfam" id="PF07963">
    <property type="entry name" value="N_methyl"/>
    <property type="match status" value="1"/>
</dbReference>
<keyword evidence="4" id="KW-0472">Membrane</keyword>
<proteinExistence type="inferred from homology"/>
<keyword evidence="3" id="KW-0281">Fimbrium</keyword>
<dbReference type="GO" id="GO:0043107">
    <property type="term" value="P:type IV pilus-dependent motility"/>
    <property type="evidence" value="ECO:0007669"/>
    <property type="project" value="TreeGrafter"/>
</dbReference>
<evidence type="ECO:0000313" key="5">
    <source>
        <dbReference type="EMBL" id="VVC77070.1"/>
    </source>
</evidence>
<dbReference type="OrthoDB" id="115249at2"/>
<dbReference type="Pfam" id="PF00114">
    <property type="entry name" value="Pilin"/>
    <property type="match status" value="1"/>
</dbReference>
<dbReference type="RefSeq" id="WP_148340471.1">
    <property type="nucleotide sequence ID" value="NZ_LR699120.1"/>
</dbReference>
<dbReference type="InterPro" id="IPR012902">
    <property type="entry name" value="N_methyl_site"/>
</dbReference>
<keyword evidence="6" id="KW-1185">Reference proteome</keyword>
<evidence type="ECO:0000313" key="6">
    <source>
        <dbReference type="Proteomes" id="UP000324194"/>
    </source>
</evidence>
<dbReference type="PANTHER" id="PTHR30093">
    <property type="entry name" value="GENERAL SECRETION PATHWAY PROTEIN G"/>
    <property type="match status" value="1"/>
</dbReference>
<dbReference type="PROSITE" id="PS00409">
    <property type="entry name" value="PROKAR_NTER_METHYL"/>
    <property type="match status" value="1"/>
</dbReference>
<name>A0A5E4PJ78_9COXI</name>
<comment type="similarity">
    <text evidence="1 3">Belongs to the N-Me-Phe pilin family.</text>
</comment>
<dbReference type="GO" id="GO:0044096">
    <property type="term" value="C:type IV pilus"/>
    <property type="evidence" value="ECO:0007669"/>
    <property type="project" value="TreeGrafter"/>
</dbReference>
<dbReference type="NCBIfam" id="TIGR02532">
    <property type="entry name" value="IV_pilin_GFxxxE"/>
    <property type="match status" value="1"/>
</dbReference>
<dbReference type="AlphaFoldDB" id="A0A5E4PJ78"/>
<evidence type="ECO:0000256" key="3">
    <source>
        <dbReference type="RuleBase" id="RU000389"/>
    </source>
</evidence>
<dbReference type="GO" id="GO:0007155">
    <property type="term" value="P:cell adhesion"/>
    <property type="evidence" value="ECO:0007669"/>
    <property type="project" value="InterPro"/>
</dbReference>